<comment type="cofactor">
    <cofactor evidence="1">
        <name>[4Fe-4S] cluster</name>
        <dbReference type="ChEBI" id="CHEBI:49883"/>
    </cofactor>
</comment>
<evidence type="ECO:0000313" key="8">
    <source>
        <dbReference type="EMBL" id="HGH60411.1"/>
    </source>
</evidence>
<dbReference type="Gene3D" id="3.30.420.40">
    <property type="match status" value="4"/>
</dbReference>
<name>A0A7C4ESW8_9BACT</name>
<feature type="region of interest" description="Disordered" evidence="5">
    <location>
        <begin position="992"/>
        <end position="1015"/>
    </location>
</feature>
<reference evidence="8" key="1">
    <citation type="journal article" date="2020" name="mSystems">
        <title>Genome- and Community-Level Interaction Insights into Carbon Utilization and Element Cycling Functions of Hydrothermarchaeota in Hydrothermal Sediment.</title>
        <authorList>
            <person name="Zhou Z."/>
            <person name="Liu Y."/>
            <person name="Xu W."/>
            <person name="Pan J."/>
            <person name="Luo Z.H."/>
            <person name="Li M."/>
        </authorList>
    </citation>
    <scope>NUCLEOTIDE SEQUENCE [LARGE SCALE GENOMIC DNA]</scope>
    <source>
        <strain evidence="8">SpSt-769</strain>
    </source>
</reference>
<dbReference type="GO" id="GO:0051536">
    <property type="term" value="F:iron-sulfur cluster binding"/>
    <property type="evidence" value="ECO:0007669"/>
    <property type="project" value="UniProtKB-KW"/>
</dbReference>
<evidence type="ECO:0000256" key="1">
    <source>
        <dbReference type="ARBA" id="ARBA00001966"/>
    </source>
</evidence>
<dbReference type="PANTHER" id="PTHR32329:SF8">
    <property type="entry name" value="ACTIVATOR OF (R)-2-HYDROXYGLUTARYL-COA DEHYDRATASE"/>
    <property type="match status" value="1"/>
</dbReference>
<dbReference type="EMBL" id="DTGT01000118">
    <property type="protein sequence ID" value="HGH60411.1"/>
    <property type="molecule type" value="Genomic_DNA"/>
</dbReference>
<dbReference type="Pfam" id="PF09989">
    <property type="entry name" value="DUF2229"/>
    <property type="match status" value="1"/>
</dbReference>
<evidence type="ECO:0000256" key="2">
    <source>
        <dbReference type="ARBA" id="ARBA00022723"/>
    </source>
</evidence>
<dbReference type="InterPro" id="IPR018709">
    <property type="entry name" value="CoA_activase_DUF2229"/>
</dbReference>
<keyword evidence="2" id="KW-0479">Metal-binding</keyword>
<proteinExistence type="predicted"/>
<dbReference type="InterPro" id="IPR008275">
    <property type="entry name" value="CoA_E_activase_dom"/>
</dbReference>
<dbReference type="NCBIfam" id="TIGR00241">
    <property type="entry name" value="CoA_E_activ"/>
    <property type="match status" value="1"/>
</dbReference>
<evidence type="ECO:0000256" key="4">
    <source>
        <dbReference type="ARBA" id="ARBA00023014"/>
    </source>
</evidence>
<dbReference type="SUPFAM" id="SSF53067">
    <property type="entry name" value="Actin-like ATPase domain"/>
    <property type="match status" value="2"/>
</dbReference>
<feature type="domain" description="DUF2229" evidence="7">
    <location>
        <begin position="685"/>
        <end position="888"/>
    </location>
</feature>
<evidence type="ECO:0000259" key="6">
    <source>
        <dbReference type="Pfam" id="PF01869"/>
    </source>
</evidence>
<gene>
    <name evidence="8" type="ORF">ENV54_03825</name>
</gene>
<dbReference type="PANTHER" id="PTHR32329">
    <property type="entry name" value="BIFUNCTIONAL PROTEIN [INCLUDES 2-HYDROXYACYL-COA DEHYDRATASE (N-TER) AND ITS ACTIVATOR DOMAIN (C_TERM)-RELATED"/>
    <property type="match status" value="1"/>
</dbReference>
<feature type="domain" description="ATPase BadF/BadG/BcrA/BcrD type" evidence="6">
    <location>
        <begin position="334"/>
        <end position="582"/>
    </location>
</feature>
<evidence type="ECO:0000256" key="5">
    <source>
        <dbReference type="SAM" id="MobiDB-lite"/>
    </source>
</evidence>
<evidence type="ECO:0000256" key="3">
    <source>
        <dbReference type="ARBA" id="ARBA00023004"/>
    </source>
</evidence>
<keyword evidence="3" id="KW-0408">Iron</keyword>
<evidence type="ECO:0000259" key="7">
    <source>
        <dbReference type="Pfam" id="PF09989"/>
    </source>
</evidence>
<accession>A0A7C4ESW8</accession>
<dbReference type="Pfam" id="PF01869">
    <property type="entry name" value="BcrAD_BadFG"/>
    <property type="match status" value="2"/>
</dbReference>
<keyword evidence="4" id="KW-0411">Iron-sulfur</keyword>
<dbReference type="GO" id="GO:0046872">
    <property type="term" value="F:metal ion binding"/>
    <property type="evidence" value="ECO:0007669"/>
    <property type="project" value="UniProtKB-KW"/>
</dbReference>
<protein>
    <recommendedName>
        <fullName evidence="9">CoA activase</fullName>
    </recommendedName>
</protein>
<organism evidence="8">
    <name type="scientific">Desulfomonile tiedjei</name>
    <dbReference type="NCBI Taxonomy" id="2358"/>
    <lineage>
        <taxon>Bacteria</taxon>
        <taxon>Pseudomonadati</taxon>
        <taxon>Thermodesulfobacteriota</taxon>
        <taxon>Desulfomonilia</taxon>
        <taxon>Desulfomonilales</taxon>
        <taxon>Desulfomonilaceae</taxon>
        <taxon>Desulfomonile</taxon>
    </lineage>
</organism>
<feature type="domain" description="ATPase BadF/BadG/BcrA/BcrD type" evidence="6">
    <location>
        <begin position="16"/>
        <end position="273"/>
    </location>
</feature>
<dbReference type="InterPro" id="IPR043129">
    <property type="entry name" value="ATPase_NBD"/>
</dbReference>
<sequence length="1423" mass="155620">MELHVVGVVAMGETFLGIDCGSVSLNVCLLDSDSSEPVSLYLRTKGRPLPTLVEALDSLAKAMGEDVRVAGALLTGSGRELLSTALAVPTINEITAHAVGARAVAPEIRTIIEIGGQDSKYIRVEPSDAATPRIPVFRMNEICAAGTGAFLDEQAQRLGIAVEDFGDVALQSLRPAPIAGRCAVFAKTDMIHQAQEGAPLPDILLGLAFALVRNYMAALVKGDPIVPVVSLQGGVMANAAVVHAFRSCLGLKPEEIVIPPHFKNLGAYGCAIIAQDRPLISAHTLGQLKEMAIEAMHKPPARSFFPPLTFTGPRRPLEEAAATSRQWEAPLIMGLDVGSVSVKGVIVDADGAILAQDYRFSMSRPLETLSEVVAALVGGGKRPEVIAITGSGRNLAGRLIGSELIVNEISAQCRAAVHCDPGVDTIIEIGGQDSKWIALDDGKLVDFEMNRVCAAGTGSFLMAQSHRLGLDDPAVFSEAAFAAQAPADLGCRCTVFMESDLIHHQNNGATTNDLAAGVCISIVRNYLERVANNKRLGCKVLFTGGVAANDAVTAAFEQYTGRALEVSPYYRVSGAMGAALIALDKLKQNAIKPAGFREICWEPDAIKRRQFTCNGCSNQCRISRYTVHNRSVASGGLCDRWEVERGEKDSANQDNIFTYRRDLIESALTGRDSSDNVWTMVRSPQFYEYFPFWKRFLGELGISLIAPPRPDRKQFEEGVRGLRVETCLPMKVLAGQIKSVVDTGARVLFHPAILSELPDNGAEKLLDYCPYVQASSQFFKGVFDVQWVEPVINSDIDPDAFRKECLRLAAELGMSRRRAMGAYTQGLAELEQFNSMLRERGRQFLESLGEYEPAVVLLAKPYHAAETFLNMNIGSLFQRLGVKAIPADLYPLSAPTPPPVTWKYQARMIRVAQAIASRPNLFPILIGFFGCGPDSFTLRHVREALSGKPLLCVEMDEHTSRAGLITRIEAFWDQATARGSSRGKRFLSTGADAQAHVPWGDSSPSRDSVGSRKAPGNVKPERIYVPYWGDHVYAFAAAAMSAGIEAAPLPAPDEESERLGRPHTLGGECHPFALVLGDYLKISQQLSEAEAAKSRFYLLNPNACRLGQFPVYIEKIRKNLDLPLKVIQDIDAGLAEFRISPLTHQRILLRLWEGLNAYDLLSRLFWEIRPRVREKEALERSYNECCHKLYESLSQGRVRQGVEEALHELHQFPVDDPAPHPLIVVTGDYYTRVVPFANNDVFQEVEANGGVVLTPPTLSDSFKLGTLRDFVWTLLNGRSRDAARHGLLYLLMTILEFNVRGSKIARNMVRGQLDILGLGMWKTVTRHANTKLPAGITAPFATTLRDLNAGADGVLNLMTLNCSYGTVVTAALMRALKNQPGLPMLTLVYDGLKKTNEKTRIEAFMEQAHDHMARRLNAARLFC</sequence>
<dbReference type="InterPro" id="IPR051805">
    <property type="entry name" value="Dehydratase_Activator_Redct"/>
</dbReference>
<comment type="caution">
    <text evidence="8">The sequence shown here is derived from an EMBL/GenBank/DDBJ whole genome shotgun (WGS) entry which is preliminary data.</text>
</comment>
<dbReference type="InterPro" id="IPR002731">
    <property type="entry name" value="ATPase_BadF"/>
</dbReference>
<evidence type="ECO:0008006" key="9">
    <source>
        <dbReference type="Google" id="ProtNLM"/>
    </source>
</evidence>